<dbReference type="RefSeq" id="WP_207367317.1">
    <property type="nucleotide sequence ID" value="NZ_JAFMYV010000017.1"/>
</dbReference>
<dbReference type="InterPro" id="IPR029060">
    <property type="entry name" value="PIN-like_dom_sf"/>
</dbReference>
<keyword evidence="5" id="KW-0378">Hydrolase</keyword>
<keyword evidence="10" id="KW-1185">Reference proteome</keyword>
<dbReference type="GO" id="GO:0046872">
    <property type="term" value="F:metal ion binding"/>
    <property type="evidence" value="ECO:0007669"/>
    <property type="project" value="UniProtKB-KW"/>
</dbReference>
<keyword evidence="4" id="KW-0479">Metal-binding</keyword>
<evidence type="ECO:0000313" key="9">
    <source>
        <dbReference type="EMBL" id="MBO0939789.1"/>
    </source>
</evidence>
<evidence type="ECO:0000256" key="6">
    <source>
        <dbReference type="ARBA" id="ARBA00022842"/>
    </source>
</evidence>
<dbReference type="GO" id="GO:0016787">
    <property type="term" value="F:hydrolase activity"/>
    <property type="evidence" value="ECO:0007669"/>
    <property type="project" value="UniProtKB-KW"/>
</dbReference>
<comment type="similarity">
    <text evidence="7">Belongs to the PINc/VapC protein family.</text>
</comment>
<sequence>MGATYLIDTNVVSKYFDEALPEWALVLLDEALEKEPAQLSVITRIELKVYRPLLIQREQQIQAFIEASTVLPLSEPIIQQTIKLRRHYKGLKLPDAIIAATAMVNDFTLPSTNNIDFQRITNLKYKSLSN</sequence>
<dbReference type="AlphaFoldDB" id="A0A939K5R9"/>
<dbReference type="SUPFAM" id="SSF88723">
    <property type="entry name" value="PIN domain-like"/>
    <property type="match status" value="1"/>
</dbReference>
<dbReference type="InterPro" id="IPR002716">
    <property type="entry name" value="PIN_dom"/>
</dbReference>
<feature type="domain" description="PIN" evidence="8">
    <location>
        <begin position="5"/>
        <end position="121"/>
    </location>
</feature>
<dbReference type="GO" id="GO:0004518">
    <property type="term" value="F:nuclease activity"/>
    <property type="evidence" value="ECO:0007669"/>
    <property type="project" value="UniProtKB-KW"/>
</dbReference>
<name>A0A939K5R9_9BACT</name>
<comment type="cofactor">
    <cofactor evidence="1">
        <name>Mg(2+)</name>
        <dbReference type="ChEBI" id="CHEBI:18420"/>
    </cofactor>
</comment>
<dbReference type="PANTHER" id="PTHR33653:SF1">
    <property type="entry name" value="RIBONUCLEASE VAPC2"/>
    <property type="match status" value="1"/>
</dbReference>
<dbReference type="CDD" id="cd18738">
    <property type="entry name" value="PIN_VapC4-5_FitB-like"/>
    <property type="match status" value="1"/>
</dbReference>
<dbReference type="Pfam" id="PF01850">
    <property type="entry name" value="PIN"/>
    <property type="match status" value="1"/>
</dbReference>
<reference evidence="9" key="1">
    <citation type="submission" date="2021-03" db="EMBL/GenBank/DDBJ databases">
        <title>Fibrella sp. HMF5335 genome sequencing and assembly.</title>
        <authorList>
            <person name="Kang H."/>
            <person name="Kim H."/>
            <person name="Bae S."/>
            <person name="Joh K."/>
        </authorList>
    </citation>
    <scope>NUCLEOTIDE SEQUENCE</scope>
    <source>
        <strain evidence="9">HMF5335</strain>
    </source>
</reference>
<dbReference type="Proteomes" id="UP000664034">
    <property type="component" value="Unassembled WGS sequence"/>
</dbReference>
<evidence type="ECO:0000259" key="8">
    <source>
        <dbReference type="Pfam" id="PF01850"/>
    </source>
</evidence>
<protein>
    <submittedName>
        <fullName evidence="9">Type II toxin-antitoxin system VapC family toxin</fullName>
    </submittedName>
</protein>
<gene>
    <name evidence="9" type="ORF">J2I47_24805</name>
</gene>
<accession>A0A939K5R9</accession>
<evidence type="ECO:0000256" key="2">
    <source>
        <dbReference type="ARBA" id="ARBA00022649"/>
    </source>
</evidence>
<organism evidence="9 10">
    <name type="scientific">Fibrella rubiginis</name>
    <dbReference type="NCBI Taxonomy" id="2817060"/>
    <lineage>
        <taxon>Bacteria</taxon>
        <taxon>Pseudomonadati</taxon>
        <taxon>Bacteroidota</taxon>
        <taxon>Cytophagia</taxon>
        <taxon>Cytophagales</taxon>
        <taxon>Spirosomataceae</taxon>
        <taxon>Fibrella</taxon>
    </lineage>
</organism>
<keyword evidence="3" id="KW-0540">Nuclease</keyword>
<dbReference type="PANTHER" id="PTHR33653">
    <property type="entry name" value="RIBONUCLEASE VAPC2"/>
    <property type="match status" value="1"/>
</dbReference>
<evidence type="ECO:0000256" key="3">
    <source>
        <dbReference type="ARBA" id="ARBA00022722"/>
    </source>
</evidence>
<proteinExistence type="inferred from homology"/>
<keyword evidence="6" id="KW-0460">Magnesium</keyword>
<evidence type="ECO:0000256" key="4">
    <source>
        <dbReference type="ARBA" id="ARBA00022723"/>
    </source>
</evidence>
<evidence type="ECO:0000256" key="7">
    <source>
        <dbReference type="ARBA" id="ARBA00038093"/>
    </source>
</evidence>
<dbReference type="EMBL" id="JAFMYV010000017">
    <property type="protein sequence ID" value="MBO0939789.1"/>
    <property type="molecule type" value="Genomic_DNA"/>
</dbReference>
<comment type="caution">
    <text evidence="9">The sequence shown here is derived from an EMBL/GenBank/DDBJ whole genome shotgun (WGS) entry which is preliminary data.</text>
</comment>
<dbReference type="InterPro" id="IPR050556">
    <property type="entry name" value="Type_II_TA_system_RNase"/>
</dbReference>
<evidence type="ECO:0000256" key="5">
    <source>
        <dbReference type="ARBA" id="ARBA00022801"/>
    </source>
</evidence>
<dbReference type="Gene3D" id="3.40.50.1010">
    <property type="entry name" value="5'-nuclease"/>
    <property type="match status" value="1"/>
</dbReference>
<keyword evidence="2" id="KW-1277">Toxin-antitoxin system</keyword>
<evidence type="ECO:0000313" key="10">
    <source>
        <dbReference type="Proteomes" id="UP000664034"/>
    </source>
</evidence>
<evidence type="ECO:0000256" key="1">
    <source>
        <dbReference type="ARBA" id="ARBA00001946"/>
    </source>
</evidence>